<dbReference type="PANTHER" id="PTHR31018:SF3">
    <property type="entry name" value="RECEPTOR PROTEIN-TYROSINE KINASE"/>
    <property type="match status" value="1"/>
</dbReference>
<name>A0AAE9WE04_9SCHI</name>
<reference evidence="8 9" key="1">
    <citation type="journal article" date="2023" name="G3 (Bethesda)">
        <title>A high-quality reference genome for the fission yeast Schizosaccharomyces osmophilus.</title>
        <authorList>
            <person name="Jia G.S."/>
            <person name="Zhang W.C."/>
            <person name="Liang Y."/>
            <person name="Liu X.H."/>
            <person name="Rhind N."/>
            <person name="Pidoux A."/>
            <person name="Brysch-Herzberg M."/>
            <person name="Du L.L."/>
        </authorList>
    </citation>
    <scope>NUCLEOTIDE SEQUENCE [LARGE SCALE GENOMIC DNA]</scope>
    <source>
        <strain evidence="8 9">CBS 15793</strain>
    </source>
</reference>
<dbReference type="GO" id="GO:0009986">
    <property type="term" value="C:cell surface"/>
    <property type="evidence" value="ECO:0007669"/>
    <property type="project" value="TreeGrafter"/>
</dbReference>
<dbReference type="InterPro" id="IPR036941">
    <property type="entry name" value="Rcpt_L-dom_sf"/>
</dbReference>
<dbReference type="PANTHER" id="PTHR31018">
    <property type="entry name" value="SPORULATION-SPECIFIC PROTEIN-RELATED"/>
    <property type="match status" value="1"/>
</dbReference>
<accession>A0AAE9WE04</accession>
<dbReference type="InterPro" id="IPR051648">
    <property type="entry name" value="CWI-Assembly_Regulator"/>
</dbReference>
<evidence type="ECO:0000256" key="5">
    <source>
        <dbReference type="ARBA" id="ARBA00023180"/>
    </source>
</evidence>
<dbReference type="Proteomes" id="UP001212411">
    <property type="component" value="Chromosome 3"/>
</dbReference>
<feature type="region of interest" description="Disordered" evidence="6">
    <location>
        <begin position="361"/>
        <end position="396"/>
    </location>
</feature>
<evidence type="ECO:0000256" key="2">
    <source>
        <dbReference type="ARBA" id="ARBA00022512"/>
    </source>
</evidence>
<keyword evidence="4 7" id="KW-0732">Signal</keyword>
<evidence type="ECO:0000256" key="6">
    <source>
        <dbReference type="SAM" id="MobiDB-lite"/>
    </source>
</evidence>
<feature type="signal peptide" evidence="7">
    <location>
        <begin position="1"/>
        <end position="23"/>
    </location>
</feature>
<dbReference type="EMBL" id="CP115613">
    <property type="protein sequence ID" value="WBW74666.1"/>
    <property type="molecule type" value="Genomic_DNA"/>
</dbReference>
<dbReference type="GO" id="GO:0005886">
    <property type="term" value="C:plasma membrane"/>
    <property type="evidence" value="ECO:0007669"/>
    <property type="project" value="TreeGrafter"/>
</dbReference>
<evidence type="ECO:0000313" key="8">
    <source>
        <dbReference type="EMBL" id="WBW74666.1"/>
    </source>
</evidence>
<dbReference type="GO" id="GO:0031505">
    <property type="term" value="P:fungal-type cell wall organization"/>
    <property type="evidence" value="ECO:0007669"/>
    <property type="project" value="TreeGrafter"/>
</dbReference>
<feature type="chain" id="PRO_5042047959" evidence="7">
    <location>
        <begin position="24"/>
        <end position="421"/>
    </location>
</feature>
<dbReference type="SUPFAM" id="SSF52058">
    <property type="entry name" value="L domain-like"/>
    <property type="match status" value="2"/>
</dbReference>
<feature type="compositionally biased region" description="Basic and acidic residues" evidence="6">
    <location>
        <begin position="372"/>
        <end position="389"/>
    </location>
</feature>
<evidence type="ECO:0000313" key="9">
    <source>
        <dbReference type="Proteomes" id="UP001212411"/>
    </source>
</evidence>
<dbReference type="RefSeq" id="XP_056038909.1">
    <property type="nucleotide sequence ID" value="XM_056183230.1"/>
</dbReference>
<proteinExistence type="predicted"/>
<dbReference type="AlphaFoldDB" id="A0AAE9WE04"/>
<evidence type="ECO:0000256" key="4">
    <source>
        <dbReference type="ARBA" id="ARBA00022729"/>
    </source>
</evidence>
<comment type="subcellular location">
    <subcellularLocation>
        <location evidence="1">Secreted</location>
        <location evidence="1">Cell wall</location>
    </subcellularLocation>
</comment>
<dbReference type="Gene3D" id="3.80.20.20">
    <property type="entry name" value="Receptor L-domain"/>
    <property type="match status" value="1"/>
</dbReference>
<keyword evidence="5" id="KW-0325">Glycoprotein</keyword>
<dbReference type="KEGG" id="som:SOMG_04445"/>
<keyword evidence="2" id="KW-0134">Cell wall</keyword>
<sequence length="421" mass="46140">MKFASLTYTLALLGSWLFSTVLATPTTCGAPEYHIQTQADLDVLSNCQVVNGSIIMNASSAVALSFNRIESVAGDVIIQNNNYLASVSLTSLKSIQGELRLEKLTRLGSLYAPVLEKVGSLNLRILPNLQGIRFDKGVKEANALRIEDTQLSTLDGISLKKTESMIVVNNNYLREVNMPYLESVKGKVYVSYNAREINVKLPVLEQVGDMTVQRVADIDLRALKTVHGFVGFLNSTMREVSCPNISSIGQSLFFVGNTDLASINFKQLETIGGTFMVFNNEELKQIKGFNKLRTVSGSIDFSGDLAEVDLPALRDVKGGLNLQSSSDQFSCPFRQSDGVIKGKSFICRGNVENPTNEEATLNGEFFGEDGTESVKEPLKKSKDSKDKSNKQTSAANKSKVSSSVMLASFLVFMAFYFEYLL</sequence>
<evidence type="ECO:0000256" key="3">
    <source>
        <dbReference type="ARBA" id="ARBA00022525"/>
    </source>
</evidence>
<keyword evidence="9" id="KW-1185">Reference proteome</keyword>
<organism evidence="8 9">
    <name type="scientific">Schizosaccharomyces osmophilus</name>
    <dbReference type="NCBI Taxonomy" id="2545709"/>
    <lineage>
        <taxon>Eukaryota</taxon>
        <taxon>Fungi</taxon>
        <taxon>Dikarya</taxon>
        <taxon>Ascomycota</taxon>
        <taxon>Taphrinomycotina</taxon>
        <taxon>Schizosaccharomycetes</taxon>
        <taxon>Schizosaccharomycetales</taxon>
        <taxon>Schizosaccharomycetaceae</taxon>
        <taxon>Schizosaccharomyces</taxon>
    </lineage>
</organism>
<gene>
    <name evidence="8" type="primary">meu10</name>
    <name evidence="8" type="ORF">SOMG_04445</name>
</gene>
<keyword evidence="3" id="KW-0964">Secreted</keyword>
<protein>
    <submittedName>
        <fullName evidence="8">Cell surface protein involved in ascospore wall assembly, GPI anchored Meu10</fullName>
    </submittedName>
</protein>
<dbReference type="GO" id="GO:0009277">
    <property type="term" value="C:fungal-type cell wall"/>
    <property type="evidence" value="ECO:0007669"/>
    <property type="project" value="TreeGrafter"/>
</dbReference>
<evidence type="ECO:0000256" key="1">
    <source>
        <dbReference type="ARBA" id="ARBA00004191"/>
    </source>
</evidence>
<evidence type="ECO:0000256" key="7">
    <source>
        <dbReference type="SAM" id="SignalP"/>
    </source>
</evidence>
<dbReference type="GeneID" id="80877919"/>